<keyword evidence="3 6" id="KW-0812">Transmembrane</keyword>
<dbReference type="PANTHER" id="PTHR48022">
    <property type="entry name" value="PLASTIDIC GLUCOSE TRANSPORTER 4"/>
    <property type="match status" value="1"/>
</dbReference>
<feature type="transmembrane region" description="Helical" evidence="6">
    <location>
        <begin position="355"/>
        <end position="376"/>
    </location>
</feature>
<reference evidence="8" key="1">
    <citation type="journal article" date="2021" name="Nat. Commun.">
        <title>Genetic determinants of endophytism in the Arabidopsis root mycobiome.</title>
        <authorList>
            <person name="Mesny F."/>
            <person name="Miyauchi S."/>
            <person name="Thiergart T."/>
            <person name="Pickel B."/>
            <person name="Atanasova L."/>
            <person name="Karlsson M."/>
            <person name="Huettel B."/>
            <person name="Barry K.W."/>
            <person name="Haridas S."/>
            <person name="Chen C."/>
            <person name="Bauer D."/>
            <person name="Andreopoulos W."/>
            <person name="Pangilinan J."/>
            <person name="LaButti K."/>
            <person name="Riley R."/>
            <person name="Lipzen A."/>
            <person name="Clum A."/>
            <person name="Drula E."/>
            <person name="Henrissat B."/>
            <person name="Kohler A."/>
            <person name="Grigoriev I.V."/>
            <person name="Martin F.M."/>
            <person name="Hacquard S."/>
        </authorList>
    </citation>
    <scope>NUCLEOTIDE SEQUENCE</scope>
    <source>
        <strain evidence="8">MPI-CAGE-AT-0147</strain>
    </source>
</reference>
<keyword evidence="4 6" id="KW-1133">Transmembrane helix</keyword>
<feature type="transmembrane region" description="Helical" evidence="6">
    <location>
        <begin position="225"/>
        <end position="242"/>
    </location>
</feature>
<dbReference type="InterPro" id="IPR005829">
    <property type="entry name" value="Sugar_transporter_CS"/>
</dbReference>
<organism evidence="8 9">
    <name type="scientific">Dactylonectria macrodidyma</name>
    <dbReference type="NCBI Taxonomy" id="307937"/>
    <lineage>
        <taxon>Eukaryota</taxon>
        <taxon>Fungi</taxon>
        <taxon>Dikarya</taxon>
        <taxon>Ascomycota</taxon>
        <taxon>Pezizomycotina</taxon>
        <taxon>Sordariomycetes</taxon>
        <taxon>Hypocreomycetidae</taxon>
        <taxon>Hypocreales</taxon>
        <taxon>Nectriaceae</taxon>
        <taxon>Dactylonectria</taxon>
    </lineage>
</organism>
<dbReference type="PROSITE" id="PS50850">
    <property type="entry name" value="MFS"/>
    <property type="match status" value="1"/>
</dbReference>
<dbReference type="InterPro" id="IPR036259">
    <property type="entry name" value="MFS_trans_sf"/>
</dbReference>
<feature type="transmembrane region" description="Helical" evidence="6">
    <location>
        <begin position="485"/>
        <end position="503"/>
    </location>
</feature>
<dbReference type="SUPFAM" id="SSF103473">
    <property type="entry name" value="MFS general substrate transporter"/>
    <property type="match status" value="1"/>
</dbReference>
<name>A0A9P9IIJ9_9HYPO</name>
<dbReference type="GO" id="GO:0005351">
    <property type="term" value="F:carbohydrate:proton symporter activity"/>
    <property type="evidence" value="ECO:0007669"/>
    <property type="project" value="TreeGrafter"/>
</dbReference>
<evidence type="ECO:0000256" key="4">
    <source>
        <dbReference type="ARBA" id="ARBA00022989"/>
    </source>
</evidence>
<dbReference type="GO" id="GO:0016020">
    <property type="term" value="C:membrane"/>
    <property type="evidence" value="ECO:0007669"/>
    <property type="project" value="UniProtKB-SubCell"/>
</dbReference>
<comment type="subcellular location">
    <subcellularLocation>
        <location evidence="1">Membrane</location>
        <topology evidence="1">Multi-pass membrane protein</topology>
    </subcellularLocation>
</comment>
<dbReference type="Proteomes" id="UP000738349">
    <property type="component" value="Unassembled WGS sequence"/>
</dbReference>
<evidence type="ECO:0000313" key="8">
    <source>
        <dbReference type="EMBL" id="KAH7121442.1"/>
    </source>
</evidence>
<feature type="domain" description="Major facilitator superfamily (MFS) profile" evidence="7">
    <location>
        <begin position="56"/>
        <end position="508"/>
    </location>
</feature>
<keyword evidence="5 6" id="KW-0472">Membrane</keyword>
<evidence type="ECO:0000256" key="1">
    <source>
        <dbReference type="ARBA" id="ARBA00004141"/>
    </source>
</evidence>
<feature type="transmembrane region" description="Helical" evidence="6">
    <location>
        <begin position="157"/>
        <end position="180"/>
    </location>
</feature>
<dbReference type="Pfam" id="PF00083">
    <property type="entry name" value="Sugar_tr"/>
    <property type="match status" value="1"/>
</dbReference>
<evidence type="ECO:0000313" key="9">
    <source>
        <dbReference type="Proteomes" id="UP000738349"/>
    </source>
</evidence>
<dbReference type="EMBL" id="JAGMUV010000024">
    <property type="protein sequence ID" value="KAH7121442.1"/>
    <property type="molecule type" value="Genomic_DNA"/>
</dbReference>
<evidence type="ECO:0000256" key="3">
    <source>
        <dbReference type="ARBA" id="ARBA00022692"/>
    </source>
</evidence>
<comment type="similarity">
    <text evidence="2">Belongs to the major facilitator superfamily. Sugar transporter (TC 2.A.1.1) family.</text>
</comment>
<dbReference type="Gene3D" id="1.20.1250.20">
    <property type="entry name" value="MFS general substrate transporter like domains"/>
    <property type="match status" value="1"/>
</dbReference>
<dbReference type="AlphaFoldDB" id="A0A9P9IIJ9"/>
<evidence type="ECO:0000259" key="7">
    <source>
        <dbReference type="PROSITE" id="PS50850"/>
    </source>
</evidence>
<dbReference type="PROSITE" id="PS00217">
    <property type="entry name" value="SUGAR_TRANSPORT_2"/>
    <property type="match status" value="1"/>
</dbReference>
<dbReference type="InterPro" id="IPR020846">
    <property type="entry name" value="MFS_dom"/>
</dbReference>
<dbReference type="PANTHER" id="PTHR48022:SF2">
    <property type="entry name" value="PLASTIDIC GLUCOSE TRANSPORTER 4"/>
    <property type="match status" value="1"/>
</dbReference>
<proteinExistence type="inferred from homology"/>
<feature type="transmembrane region" description="Helical" evidence="6">
    <location>
        <begin position="132"/>
        <end position="151"/>
    </location>
</feature>
<dbReference type="InterPro" id="IPR005828">
    <property type="entry name" value="MFS_sugar_transport-like"/>
</dbReference>
<dbReference type="InterPro" id="IPR050360">
    <property type="entry name" value="MFS_Sugar_Transporters"/>
</dbReference>
<gene>
    <name evidence="8" type="ORF">EDB81DRAFT_666086</name>
</gene>
<feature type="transmembrane region" description="Helical" evidence="6">
    <location>
        <begin position="192"/>
        <end position="213"/>
    </location>
</feature>
<accession>A0A9P9IIJ9</accession>
<keyword evidence="9" id="KW-1185">Reference proteome</keyword>
<evidence type="ECO:0000256" key="2">
    <source>
        <dbReference type="ARBA" id="ARBA00010992"/>
    </source>
</evidence>
<feature type="transmembrane region" description="Helical" evidence="6">
    <location>
        <begin position="450"/>
        <end position="473"/>
    </location>
</feature>
<evidence type="ECO:0000256" key="5">
    <source>
        <dbReference type="ARBA" id="ARBA00023136"/>
    </source>
</evidence>
<protein>
    <submittedName>
        <fullName evidence="8">General substrate transporter</fullName>
    </submittedName>
</protein>
<sequence length="542" mass="60323">MVSQSPDNEIHKEAAISQHFDDNARDLKSSGIVLKSQSDNLGAWTTVKKFKKAVLVCNLLCIAAAADGYQINLNGNIIANQGFINHVGFLTDEGEIHLKANYTALWGAMQSLGQLVGMVLMNPISDMIGRKMTMYTLWIILAGSLVIETMVRDWRDWAGAKILAGVGIGAIQATLPIYVTEWSPVNIRGAMIVTYGFWNVIGKFLANLVLMLVQETNPENYKAPILTQWGFLGIMLPIFLWLPETPAYYAERDMDEEGKKTLTRVNGGVEGYDIEVEYSIIKNTILEEKQLRRKLEGDDTSFKAVLKSYLECFQRANLRRTIGSALPGCAQQLAGLSFLNTYASLFFKQSGFDNAFLITTVMCSIQLFTALCLMFLTDRFGRRNMVFVSVIICTATLLVVGILAFVDKTKPVQNLLIFVACVWAFANSTVGSLGYAFVGEVASQRLRARTAGIASGMSVLFGLTFNTSLPIILDVDGVNWGYKTAWLFFGTGIVVCILLFFFLPECSRRNAAEIDEMYEKSIPAWKMHKHVTEVQTMHQIRE</sequence>
<evidence type="ECO:0000256" key="6">
    <source>
        <dbReference type="SAM" id="Phobius"/>
    </source>
</evidence>
<comment type="caution">
    <text evidence="8">The sequence shown here is derived from an EMBL/GenBank/DDBJ whole genome shotgun (WGS) entry which is preliminary data.</text>
</comment>
<dbReference type="OrthoDB" id="2544694at2759"/>
<feature type="transmembrane region" description="Helical" evidence="6">
    <location>
        <begin position="412"/>
        <end position="438"/>
    </location>
</feature>
<feature type="transmembrane region" description="Helical" evidence="6">
    <location>
        <begin position="385"/>
        <end position="406"/>
    </location>
</feature>